<dbReference type="SUPFAM" id="SSF46785">
    <property type="entry name" value="Winged helix' DNA-binding domain"/>
    <property type="match status" value="1"/>
</dbReference>
<dbReference type="InterPro" id="IPR046880">
    <property type="entry name" value="TPR-S"/>
</dbReference>
<dbReference type="GO" id="GO:0006355">
    <property type="term" value="P:regulation of DNA-templated transcription"/>
    <property type="evidence" value="ECO:0007669"/>
    <property type="project" value="InterPro"/>
</dbReference>
<organism evidence="6 7">
    <name type="scientific">Paramagnetospirillum marisnigri</name>
    <dbReference type="NCBI Taxonomy" id="1285242"/>
    <lineage>
        <taxon>Bacteria</taxon>
        <taxon>Pseudomonadati</taxon>
        <taxon>Pseudomonadota</taxon>
        <taxon>Alphaproteobacteria</taxon>
        <taxon>Rhodospirillales</taxon>
        <taxon>Magnetospirillaceae</taxon>
        <taxon>Paramagnetospirillum</taxon>
    </lineage>
</organism>
<gene>
    <name evidence="6" type="ORF">A6A04_19440</name>
</gene>
<evidence type="ECO:0000256" key="3">
    <source>
        <dbReference type="ARBA" id="ARBA00023163"/>
    </source>
</evidence>
<dbReference type="InterPro" id="IPR036390">
    <property type="entry name" value="WH_DNA-bd_sf"/>
</dbReference>
<dbReference type="Proteomes" id="UP000078428">
    <property type="component" value="Unassembled WGS sequence"/>
</dbReference>
<dbReference type="Pfam" id="PF20308">
    <property type="entry name" value="TPR-S"/>
    <property type="match status" value="1"/>
</dbReference>
<keyword evidence="1" id="KW-0805">Transcription regulation</keyword>
<feature type="domain" description="Cyclic nucleotide-binding" evidence="4">
    <location>
        <begin position="31"/>
        <end position="160"/>
    </location>
</feature>
<evidence type="ECO:0008006" key="8">
    <source>
        <dbReference type="Google" id="ProtNLM"/>
    </source>
</evidence>
<evidence type="ECO:0000259" key="5">
    <source>
        <dbReference type="PROSITE" id="PS51063"/>
    </source>
</evidence>
<dbReference type="Gene3D" id="1.10.10.10">
    <property type="entry name" value="Winged helix-like DNA-binding domain superfamily/Winged helix DNA-binding domain"/>
    <property type="match status" value="1"/>
</dbReference>
<sequence length="784" mass="86879">MNGNQDHNGPERQRRKLAQERCREVIGALDLFSSVAPGDLDDLCRTATLRTYLHHAEIYGTDSPSGSLFIVERGAVLLGCACEPPESKKIAIHWIDEGGIFGEMEFLEADDEFSPLPNRQMRAEAASDCAVIALEGRTIRKLIRQYMDLERRLHRIVARRHRRSIDVIERMAFIGMVEIRLAQAVMERAKAVGIREDGVIRMPPRITHQQLGDLLAVDRRSVLETLRLWQDADIVRHDNLGVLTVLDPRSLDAIAAMRSGQRKSWEAETWLALIDADMARGYNAQAFDLARDALRRPSLSRHPQLRHRMVLACARAGARHQAIELLKSFKFDHCDDDVDIASLEPRLLKDMSLSAIDEVAARHLALQSAERYLAIYERTGNHYPGINAATMFAMAGDQGKAIQTARSILNSEVPVRTYYAAATRAEAATILGEYTLAEREFALAMGLPDANPGAVATTRRQLRMLARTLGIPPTDFIMRVAPQSPVLVYQGDAPNLETCQNILKAHRPKWGFGSLVSTSDIVMAEAMIREGCELHLVLPNRGGEFLSRSIGPKARHWVSRFNHCLEHAHRVFIAAWPMDRTGTAMEYPGHRLSVGLAMRHAAELEANCILLSGNTATTITASLRTAESPDHAAISDFIDRHLGHETFVQMVYCSWNDGDMQRATQLLQSLHWTGPEFWLSETEIVLAPSDAAALAVTLSAAAHRLDVPLRIICDIAPVAETHAVSASTCVVVQAKPVLPANIPLATELFMAETSLSPTSSPHGQYVGRLQTKEGYGTFRVYALS</sequence>
<keyword evidence="3" id="KW-0804">Transcription</keyword>
<dbReference type="AlphaFoldDB" id="A0A178MMY8"/>
<proteinExistence type="predicted"/>
<dbReference type="InterPro" id="IPR018490">
    <property type="entry name" value="cNMP-bd_dom_sf"/>
</dbReference>
<dbReference type="PROSITE" id="PS50042">
    <property type="entry name" value="CNMP_BINDING_3"/>
    <property type="match status" value="1"/>
</dbReference>
<dbReference type="RefSeq" id="WP_068493323.1">
    <property type="nucleotide sequence ID" value="NZ_LWQT01000063.1"/>
</dbReference>
<feature type="domain" description="HTH crp-type" evidence="5">
    <location>
        <begin position="175"/>
        <end position="249"/>
    </location>
</feature>
<dbReference type="OrthoDB" id="2974768at2"/>
<evidence type="ECO:0000313" key="7">
    <source>
        <dbReference type="Proteomes" id="UP000078428"/>
    </source>
</evidence>
<evidence type="ECO:0000313" key="6">
    <source>
        <dbReference type="EMBL" id="OAN49458.1"/>
    </source>
</evidence>
<dbReference type="PROSITE" id="PS51063">
    <property type="entry name" value="HTH_CRP_2"/>
    <property type="match status" value="1"/>
</dbReference>
<keyword evidence="7" id="KW-1185">Reference proteome</keyword>
<dbReference type="CDD" id="cd00038">
    <property type="entry name" value="CAP_ED"/>
    <property type="match status" value="1"/>
</dbReference>
<dbReference type="Gene3D" id="2.60.120.10">
    <property type="entry name" value="Jelly Rolls"/>
    <property type="match status" value="1"/>
</dbReference>
<protein>
    <recommendedName>
        <fullName evidence="8">Cyclic nucleotide-binding domain-containing protein</fullName>
    </recommendedName>
</protein>
<dbReference type="STRING" id="1285242.A6A04_19440"/>
<keyword evidence="2" id="KW-0238">DNA-binding</keyword>
<dbReference type="Pfam" id="PF13545">
    <property type="entry name" value="HTH_Crp_2"/>
    <property type="match status" value="1"/>
</dbReference>
<dbReference type="EMBL" id="LWQT01000063">
    <property type="protein sequence ID" value="OAN49458.1"/>
    <property type="molecule type" value="Genomic_DNA"/>
</dbReference>
<dbReference type="InterPro" id="IPR000595">
    <property type="entry name" value="cNMP-bd_dom"/>
</dbReference>
<evidence type="ECO:0000259" key="4">
    <source>
        <dbReference type="PROSITE" id="PS50042"/>
    </source>
</evidence>
<evidence type="ECO:0000256" key="1">
    <source>
        <dbReference type="ARBA" id="ARBA00023015"/>
    </source>
</evidence>
<dbReference type="SUPFAM" id="SSF51206">
    <property type="entry name" value="cAMP-binding domain-like"/>
    <property type="match status" value="1"/>
</dbReference>
<dbReference type="GO" id="GO:0003677">
    <property type="term" value="F:DNA binding"/>
    <property type="evidence" value="ECO:0007669"/>
    <property type="project" value="UniProtKB-KW"/>
</dbReference>
<reference evidence="6 7" key="1">
    <citation type="submission" date="2016-04" db="EMBL/GenBank/DDBJ databases">
        <title>Draft genome sequence of freshwater magnetotactic bacteria Magnetospirillum marisnigri SP-1 and Magnetospirillum moscoviense BB-1.</title>
        <authorList>
            <person name="Koziaeva V."/>
            <person name="Dziuba M.V."/>
            <person name="Ivanov T.M."/>
            <person name="Kuznetsov B."/>
            <person name="Grouzdev D.S."/>
        </authorList>
    </citation>
    <scope>NUCLEOTIDE SEQUENCE [LARGE SCALE GENOMIC DNA]</scope>
    <source>
        <strain evidence="6 7">SP-1</strain>
    </source>
</reference>
<evidence type="ECO:0000256" key="2">
    <source>
        <dbReference type="ARBA" id="ARBA00023125"/>
    </source>
</evidence>
<dbReference type="InterPro" id="IPR012318">
    <property type="entry name" value="HTH_CRP"/>
</dbReference>
<accession>A0A178MMY8</accession>
<name>A0A178MMY8_9PROT</name>
<dbReference type="InterPro" id="IPR036388">
    <property type="entry name" value="WH-like_DNA-bd_sf"/>
</dbReference>
<dbReference type="InterPro" id="IPR014710">
    <property type="entry name" value="RmlC-like_jellyroll"/>
</dbReference>
<comment type="caution">
    <text evidence="6">The sequence shown here is derived from an EMBL/GenBank/DDBJ whole genome shotgun (WGS) entry which is preliminary data.</text>
</comment>